<dbReference type="KEGG" id="cim:CIMG_13126"/>
<dbReference type="Proteomes" id="UP000001261">
    <property type="component" value="Unassembled WGS sequence"/>
</dbReference>
<organism evidence="1 2">
    <name type="scientific">Coccidioides immitis (strain RS)</name>
    <name type="common">Valley fever fungus</name>
    <dbReference type="NCBI Taxonomy" id="246410"/>
    <lineage>
        <taxon>Eukaryota</taxon>
        <taxon>Fungi</taxon>
        <taxon>Dikarya</taxon>
        <taxon>Ascomycota</taxon>
        <taxon>Pezizomycotina</taxon>
        <taxon>Eurotiomycetes</taxon>
        <taxon>Eurotiomycetidae</taxon>
        <taxon>Onygenales</taxon>
        <taxon>Onygenaceae</taxon>
        <taxon>Coccidioides</taxon>
    </lineage>
</organism>
<dbReference type="GeneID" id="24164753"/>
<dbReference type="VEuPathDB" id="FungiDB:CIMG_13126"/>
<reference evidence="2" key="1">
    <citation type="journal article" date="2009" name="Genome Res.">
        <title>Comparative genomic analyses of the human fungal pathogens Coccidioides and their relatives.</title>
        <authorList>
            <person name="Sharpton T.J."/>
            <person name="Stajich J.E."/>
            <person name="Rounsley S.D."/>
            <person name="Gardner M.J."/>
            <person name="Wortman J.R."/>
            <person name="Jordar V.S."/>
            <person name="Maiti R."/>
            <person name="Kodira C.D."/>
            <person name="Neafsey D.E."/>
            <person name="Zeng Q."/>
            <person name="Hung C.-Y."/>
            <person name="McMahan C."/>
            <person name="Muszewska A."/>
            <person name="Grynberg M."/>
            <person name="Mandel M.A."/>
            <person name="Kellner E.M."/>
            <person name="Barker B.M."/>
            <person name="Galgiani J.N."/>
            <person name="Orbach M.J."/>
            <person name="Kirkland T.N."/>
            <person name="Cole G.T."/>
            <person name="Henn M.R."/>
            <person name="Birren B.W."/>
            <person name="Taylor J.W."/>
        </authorList>
    </citation>
    <scope>NUCLEOTIDE SEQUENCE [LARGE SCALE GENOMIC DNA]</scope>
    <source>
        <strain evidence="2">RS</strain>
    </source>
</reference>
<evidence type="ECO:0000313" key="2">
    <source>
        <dbReference type="Proteomes" id="UP000001261"/>
    </source>
</evidence>
<accession>A0A0D8JU93</accession>
<protein>
    <submittedName>
        <fullName evidence="1">Uncharacterized protein</fullName>
    </submittedName>
</protein>
<sequence length="50" mass="5634">MLLNTGSQNFKYQLQSAVGRTSLLKILITESLYNLLKEEVKALQASLARH</sequence>
<evidence type="ECO:0000313" key="1">
    <source>
        <dbReference type="EMBL" id="KJF60679.1"/>
    </source>
</evidence>
<gene>
    <name evidence="1" type="ORF">CIMG_13126</name>
</gene>
<name>A0A0D8JU93_COCIM</name>
<dbReference type="AlphaFoldDB" id="A0A0D8JU93"/>
<dbReference type="RefSeq" id="XP_004445469.1">
    <property type="nucleotide sequence ID" value="XM_004445412.1"/>
</dbReference>
<dbReference type="EMBL" id="GG704912">
    <property type="protein sequence ID" value="KJF60679.1"/>
    <property type="molecule type" value="Genomic_DNA"/>
</dbReference>
<dbReference type="InParanoid" id="A0A0D8JU93"/>
<proteinExistence type="predicted"/>
<reference evidence="2" key="2">
    <citation type="journal article" date="2010" name="Genome Res.">
        <title>Population genomic sequencing of Coccidioides fungi reveals recent hybridization and transposon control.</title>
        <authorList>
            <person name="Neafsey D.E."/>
            <person name="Barker B.M."/>
            <person name="Sharpton T.J."/>
            <person name="Stajich J.E."/>
            <person name="Park D.J."/>
            <person name="Whiston E."/>
            <person name="Hung C.-Y."/>
            <person name="McMahan C."/>
            <person name="White J."/>
            <person name="Sykes S."/>
            <person name="Heiman D."/>
            <person name="Young S."/>
            <person name="Zeng Q."/>
            <person name="Abouelleil A."/>
            <person name="Aftuck L."/>
            <person name="Bessette D."/>
            <person name="Brown A."/>
            <person name="FitzGerald M."/>
            <person name="Lui A."/>
            <person name="Macdonald J.P."/>
            <person name="Priest M."/>
            <person name="Orbach M.J."/>
            <person name="Galgiani J.N."/>
            <person name="Kirkland T.N."/>
            <person name="Cole G.T."/>
            <person name="Birren B.W."/>
            <person name="Henn M.R."/>
            <person name="Taylor J.W."/>
            <person name="Rounsley S.D."/>
        </authorList>
    </citation>
    <scope>GENOME REANNOTATION</scope>
    <source>
        <strain evidence="2">RS</strain>
    </source>
</reference>
<keyword evidence="2" id="KW-1185">Reference proteome</keyword>